<evidence type="ECO:0000313" key="2">
    <source>
        <dbReference type="EMBL" id="JAD20126.1"/>
    </source>
</evidence>
<proteinExistence type="predicted"/>
<evidence type="ECO:0000256" key="1">
    <source>
        <dbReference type="SAM" id="MobiDB-lite"/>
    </source>
</evidence>
<protein>
    <submittedName>
        <fullName evidence="2">Uncharacterized protein</fullName>
    </submittedName>
</protein>
<dbReference type="AlphaFoldDB" id="A0A0A8Y1X0"/>
<feature type="compositionally biased region" description="Basic and acidic residues" evidence="1">
    <location>
        <begin position="1"/>
        <end position="16"/>
    </location>
</feature>
<dbReference type="EMBL" id="GBRH01277769">
    <property type="protein sequence ID" value="JAD20126.1"/>
    <property type="molecule type" value="Transcribed_RNA"/>
</dbReference>
<organism evidence="2">
    <name type="scientific">Arundo donax</name>
    <name type="common">Giant reed</name>
    <name type="synonym">Donax arundinaceus</name>
    <dbReference type="NCBI Taxonomy" id="35708"/>
    <lineage>
        <taxon>Eukaryota</taxon>
        <taxon>Viridiplantae</taxon>
        <taxon>Streptophyta</taxon>
        <taxon>Embryophyta</taxon>
        <taxon>Tracheophyta</taxon>
        <taxon>Spermatophyta</taxon>
        <taxon>Magnoliopsida</taxon>
        <taxon>Liliopsida</taxon>
        <taxon>Poales</taxon>
        <taxon>Poaceae</taxon>
        <taxon>PACMAD clade</taxon>
        <taxon>Arundinoideae</taxon>
        <taxon>Arundineae</taxon>
        <taxon>Arundo</taxon>
    </lineage>
</organism>
<accession>A0A0A8Y1X0</accession>
<feature type="region of interest" description="Disordered" evidence="1">
    <location>
        <begin position="1"/>
        <end position="22"/>
    </location>
</feature>
<sequence length="22" mass="2570">MSHVPELERSMDRDINPFHTSA</sequence>
<name>A0A0A8Y1X0_ARUDO</name>
<reference evidence="2" key="1">
    <citation type="submission" date="2014-09" db="EMBL/GenBank/DDBJ databases">
        <authorList>
            <person name="Magalhaes I.L.F."/>
            <person name="Oliveira U."/>
            <person name="Santos F.R."/>
            <person name="Vidigal T.H.D.A."/>
            <person name="Brescovit A.D."/>
            <person name="Santos A.J."/>
        </authorList>
    </citation>
    <scope>NUCLEOTIDE SEQUENCE</scope>
    <source>
        <tissue evidence="2">Shoot tissue taken approximately 20 cm above the soil surface</tissue>
    </source>
</reference>
<reference evidence="2" key="2">
    <citation type="journal article" date="2015" name="Data Brief">
        <title>Shoot transcriptome of the giant reed, Arundo donax.</title>
        <authorList>
            <person name="Barrero R.A."/>
            <person name="Guerrero F.D."/>
            <person name="Moolhuijzen P."/>
            <person name="Goolsby J.A."/>
            <person name="Tidwell J."/>
            <person name="Bellgard S.E."/>
            <person name="Bellgard M.I."/>
        </authorList>
    </citation>
    <scope>NUCLEOTIDE SEQUENCE</scope>
    <source>
        <tissue evidence="2">Shoot tissue taken approximately 20 cm above the soil surface</tissue>
    </source>
</reference>